<sequence length="87" mass="9719">MRTAALSYLSVARRDRARCRFKATKAPPAKRRKKPKSLSIERLFLCAGLYAAGHTFLHPVPDLAAVMAVTTHGFIHLIMQTLLAHFC</sequence>
<accession>A0ABY3S0I0</accession>
<keyword evidence="3" id="KW-1185">Reference proteome</keyword>
<dbReference type="EMBL" id="CP087880">
    <property type="protein sequence ID" value="UGS40182.1"/>
    <property type="molecule type" value="Genomic_DNA"/>
</dbReference>
<feature type="transmembrane region" description="Helical" evidence="1">
    <location>
        <begin position="40"/>
        <end position="57"/>
    </location>
</feature>
<reference evidence="2 3" key="1">
    <citation type="journal article" date="2022" name="Int. J. Syst. Evol. Microbiol.">
        <title>Pseudocitrobacter corydidari sp. nov., isolated from the Asian emerald cockroach Corydidarum magnifica.</title>
        <authorList>
            <person name="Guzman J."/>
            <person name="Poehlein A."/>
            <person name="Glaeser S.P."/>
            <person name="Schwengers O."/>
            <person name="Blom J."/>
            <person name="Hollensteiner J."/>
            <person name="Kampfer P."/>
            <person name="Vilcinskas A."/>
        </authorList>
    </citation>
    <scope>NUCLEOTIDE SEQUENCE [LARGE SCALE GENOMIC DNA]</scope>
    <source>
        <strain evidence="2">G163CM</strain>
    </source>
</reference>
<organism evidence="2 3">
    <name type="scientific">Pseudocitrobacter corydidari</name>
    <dbReference type="NCBI Taxonomy" id="2891570"/>
    <lineage>
        <taxon>Bacteria</taxon>
        <taxon>Pseudomonadati</taxon>
        <taxon>Pseudomonadota</taxon>
        <taxon>Gammaproteobacteria</taxon>
        <taxon>Enterobacterales</taxon>
        <taxon>Enterobacteriaceae</taxon>
        <taxon>Pseudocitrobacter</taxon>
    </lineage>
</organism>
<feature type="transmembrane region" description="Helical" evidence="1">
    <location>
        <begin position="63"/>
        <end position="86"/>
    </location>
</feature>
<name>A0ABY3S0I0_9ENTR</name>
<proteinExistence type="predicted"/>
<keyword evidence="1" id="KW-0812">Transmembrane</keyword>
<evidence type="ECO:0000256" key="1">
    <source>
        <dbReference type="SAM" id="Phobius"/>
    </source>
</evidence>
<keyword evidence="1" id="KW-0472">Membrane</keyword>
<evidence type="ECO:0000313" key="2">
    <source>
        <dbReference type="EMBL" id="UGS40182.1"/>
    </source>
</evidence>
<gene>
    <name evidence="2" type="ORF">G163CM_08750</name>
</gene>
<keyword evidence="1" id="KW-1133">Transmembrane helix</keyword>
<protein>
    <submittedName>
        <fullName evidence="2">Uncharacterized protein</fullName>
    </submittedName>
</protein>
<dbReference type="Proteomes" id="UP001199659">
    <property type="component" value="Chromosome"/>
</dbReference>
<evidence type="ECO:0000313" key="3">
    <source>
        <dbReference type="Proteomes" id="UP001199659"/>
    </source>
</evidence>